<gene>
    <name evidence="8" type="ORF">GON04_09955</name>
</gene>
<dbReference type="CDD" id="cd16343">
    <property type="entry name" value="LMWPTP"/>
    <property type="match status" value="1"/>
</dbReference>
<evidence type="ECO:0000256" key="3">
    <source>
        <dbReference type="ARBA" id="ARBA00022801"/>
    </source>
</evidence>
<keyword evidence="3" id="KW-0378">Hydrolase</keyword>
<organism evidence="8 9">
    <name type="scientific">Ramlibacter pinisoli</name>
    <dbReference type="NCBI Taxonomy" id="2682844"/>
    <lineage>
        <taxon>Bacteria</taxon>
        <taxon>Pseudomonadati</taxon>
        <taxon>Pseudomonadota</taxon>
        <taxon>Betaproteobacteria</taxon>
        <taxon>Burkholderiales</taxon>
        <taxon>Comamonadaceae</taxon>
        <taxon>Ramlibacter</taxon>
    </lineage>
</organism>
<comment type="similarity">
    <text evidence="1">Belongs to the low molecular weight phosphotyrosine protein phosphatase family.</text>
</comment>
<comment type="catalytic activity">
    <reaction evidence="5">
        <text>O-phospho-L-tyrosyl-[protein] + H2O = L-tyrosyl-[protein] + phosphate</text>
        <dbReference type="Rhea" id="RHEA:10684"/>
        <dbReference type="Rhea" id="RHEA-COMP:10136"/>
        <dbReference type="Rhea" id="RHEA-COMP:20101"/>
        <dbReference type="ChEBI" id="CHEBI:15377"/>
        <dbReference type="ChEBI" id="CHEBI:43474"/>
        <dbReference type="ChEBI" id="CHEBI:46858"/>
        <dbReference type="ChEBI" id="CHEBI:61978"/>
        <dbReference type="EC" id="3.1.3.48"/>
    </reaction>
</comment>
<dbReference type="InterPro" id="IPR050438">
    <property type="entry name" value="LMW_PTPase"/>
</dbReference>
<feature type="active site" description="Nucleophile" evidence="6">
    <location>
        <position position="8"/>
    </location>
</feature>
<evidence type="ECO:0000256" key="1">
    <source>
        <dbReference type="ARBA" id="ARBA00011063"/>
    </source>
</evidence>
<name>A0A6N8ISR2_9BURK</name>
<dbReference type="Proteomes" id="UP000469385">
    <property type="component" value="Unassembled WGS sequence"/>
</dbReference>
<dbReference type="AlphaFoldDB" id="A0A6N8ISR2"/>
<dbReference type="SUPFAM" id="SSF52788">
    <property type="entry name" value="Phosphotyrosine protein phosphatases I"/>
    <property type="match status" value="1"/>
</dbReference>
<dbReference type="SMART" id="SM00226">
    <property type="entry name" value="LMWPc"/>
    <property type="match status" value="1"/>
</dbReference>
<dbReference type="EC" id="3.1.3.48" evidence="2"/>
<evidence type="ECO:0000313" key="8">
    <source>
        <dbReference type="EMBL" id="MVQ29772.1"/>
    </source>
</evidence>
<dbReference type="InterPro" id="IPR023485">
    <property type="entry name" value="Ptyr_pPase"/>
</dbReference>
<feature type="active site" description="Proton donor" evidence="6">
    <location>
        <position position="113"/>
    </location>
</feature>
<feature type="domain" description="Phosphotyrosine protein phosphatase I" evidence="7">
    <location>
        <begin position="2"/>
        <end position="139"/>
    </location>
</feature>
<evidence type="ECO:0000313" key="9">
    <source>
        <dbReference type="Proteomes" id="UP000469385"/>
    </source>
</evidence>
<dbReference type="InterPro" id="IPR036196">
    <property type="entry name" value="Ptyr_pPase_sf"/>
</dbReference>
<dbReference type="Pfam" id="PF01451">
    <property type="entry name" value="LMWPc"/>
    <property type="match status" value="1"/>
</dbReference>
<dbReference type="RefSeq" id="WP_181653977.1">
    <property type="nucleotide sequence ID" value="NZ_WSEL01000003.1"/>
</dbReference>
<dbReference type="GO" id="GO:0004725">
    <property type="term" value="F:protein tyrosine phosphatase activity"/>
    <property type="evidence" value="ECO:0007669"/>
    <property type="project" value="UniProtKB-EC"/>
</dbReference>
<evidence type="ECO:0000256" key="5">
    <source>
        <dbReference type="ARBA" id="ARBA00051722"/>
    </source>
</evidence>
<dbReference type="Gene3D" id="3.40.50.2300">
    <property type="match status" value="1"/>
</dbReference>
<sequence length="143" mass="15995">MKTILVICEGNICRSPMAEGLLAKCLPSIQVRSAGLGALIGMPADVSAVLLMHELGLDITRHRATQLNRQMCHEADLLLVMDGEQRTRVGSLYPQVQGKSFRLGEYIKQDIPDPYRAPLSEFRRVLNLIQDGVAEWVQRIQKL</sequence>
<comment type="caution">
    <text evidence="8">The sequence shown here is derived from an EMBL/GenBank/DDBJ whole genome shotgun (WGS) entry which is preliminary data.</text>
</comment>
<proteinExistence type="inferred from homology"/>
<accession>A0A6N8ISR2</accession>
<dbReference type="InterPro" id="IPR017867">
    <property type="entry name" value="Tyr_phospatase_low_mol_wt"/>
</dbReference>
<keyword evidence="9" id="KW-1185">Reference proteome</keyword>
<keyword evidence="4" id="KW-0904">Protein phosphatase</keyword>
<dbReference type="PRINTS" id="PR00719">
    <property type="entry name" value="LMWPTPASE"/>
</dbReference>
<reference evidence="8 9" key="1">
    <citation type="submission" date="2019-12" db="EMBL/GenBank/DDBJ databases">
        <authorList>
            <person name="Huq M.A."/>
        </authorList>
    </citation>
    <scope>NUCLEOTIDE SEQUENCE [LARGE SCALE GENOMIC DNA]</scope>
    <source>
        <strain evidence="8 9">MAH-25</strain>
    </source>
</reference>
<dbReference type="EMBL" id="WSEL01000003">
    <property type="protein sequence ID" value="MVQ29772.1"/>
    <property type="molecule type" value="Genomic_DNA"/>
</dbReference>
<evidence type="ECO:0000256" key="4">
    <source>
        <dbReference type="ARBA" id="ARBA00022912"/>
    </source>
</evidence>
<feature type="active site" evidence="6">
    <location>
        <position position="14"/>
    </location>
</feature>
<protein>
    <recommendedName>
        <fullName evidence="2">protein-tyrosine-phosphatase</fullName>
        <ecNumber evidence="2">3.1.3.48</ecNumber>
    </recommendedName>
</protein>
<dbReference type="PANTHER" id="PTHR11717:SF31">
    <property type="entry name" value="LOW MOLECULAR WEIGHT PROTEIN-TYROSINE-PHOSPHATASE ETP-RELATED"/>
    <property type="match status" value="1"/>
</dbReference>
<evidence type="ECO:0000256" key="6">
    <source>
        <dbReference type="PIRSR" id="PIRSR617867-1"/>
    </source>
</evidence>
<evidence type="ECO:0000259" key="7">
    <source>
        <dbReference type="SMART" id="SM00226"/>
    </source>
</evidence>
<evidence type="ECO:0000256" key="2">
    <source>
        <dbReference type="ARBA" id="ARBA00013064"/>
    </source>
</evidence>
<dbReference type="PANTHER" id="PTHR11717">
    <property type="entry name" value="LOW MOLECULAR WEIGHT PROTEIN TYROSINE PHOSPHATASE"/>
    <property type="match status" value="1"/>
</dbReference>